<organism evidence="2 3">
    <name type="scientific">Bosea vestrisii</name>
    <dbReference type="NCBI Taxonomy" id="151416"/>
    <lineage>
        <taxon>Bacteria</taxon>
        <taxon>Pseudomonadati</taxon>
        <taxon>Pseudomonadota</taxon>
        <taxon>Alphaproteobacteria</taxon>
        <taxon>Hyphomicrobiales</taxon>
        <taxon>Boseaceae</taxon>
        <taxon>Bosea</taxon>
    </lineage>
</organism>
<proteinExistence type="predicted"/>
<accession>A0ABW0HA88</accession>
<dbReference type="EMBL" id="JBHSLV010000019">
    <property type="protein sequence ID" value="MFC5393029.1"/>
    <property type="molecule type" value="Genomic_DNA"/>
</dbReference>
<dbReference type="NCBIfam" id="TIGR01630">
    <property type="entry name" value="psiM2_ORF9"/>
    <property type="match status" value="1"/>
</dbReference>
<reference evidence="3" key="1">
    <citation type="journal article" date="2019" name="Int. J. Syst. Evol. Microbiol.">
        <title>The Global Catalogue of Microorganisms (GCM) 10K type strain sequencing project: providing services to taxonomists for standard genome sequencing and annotation.</title>
        <authorList>
            <consortium name="The Broad Institute Genomics Platform"/>
            <consortium name="The Broad Institute Genome Sequencing Center for Infectious Disease"/>
            <person name="Wu L."/>
            <person name="Ma J."/>
        </authorList>
    </citation>
    <scope>NUCLEOTIDE SEQUENCE [LARGE SCALE GENOMIC DNA]</scope>
    <source>
        <strain evidence="3">CGMCC 1.16326</strain>
    </source>
</reference>
<gene>
    <name evidence="2" type="primary">terL</name>
    <name evidence="2" type="ORF">ACFPPC_10335</name>
</gene>
<evidence type="ECO:0000313" key="2">
    <source>
        <dbReference type="EMBL" id="MFC5393029.1"/>
    </source>
</evidence>
<dbReference type="Gene3D" id="3.40.50.300">
    <property type="entry name" value="P-loop containing nucleotide triphosphate hydrolases"/>
    <property type="match status" value="1"/>
</dbReference>
<name>A0ABW0HA88_9HYPH</name>
<dbReference type="Proteomes" id="UP001596104">
    <property type="component" value="Unassembled WGS sequence"/>
</dbReference>
<dbReference type="InterPro" id="IPR027417">
    <property type="entry name" value="P-loop_NTPase"/>
</dbReference>
<evidence type="ECO:0000256" key="1">
    <source>
        <dbReference type="SAM" id="MobiDB-lite"/>
    </source>
</evidence>
<dbReference type="InterPro" id="IPR006517">
    <property type="entry name" value="Phage_terminase_lsu-like_C"/>
</dbReference>
<protein>
    <submittedName>
        <fullName evidence="2">Phage terminase large subunit</fullName>
    </submittedName>
</protein>
<sequence>MSTAARMTPHAFREAVSGLQDQLRRRIEAEVDGFPADDAARRERIAKVKDLDTGYRFFVETYFPHYIKAEPNLLHLHLFERLPAMVRDARPGRRGARIVEMAPRGSAKSTMGTQLYTLWCAIIRLKHFIIIGMDAYEQAALMLEAIKIELEDNPRLAMDFPDACGQGRVWREGEMVTRTGTRFQAVGSRQKVRGRRHGPYRPDLVVLDDIENDENVRSPDYRNKLETWVLKAVEPLGPADGSMDLVVFGTLLHHDAVLKRLGARQGWELHTFRAIMEFPVRMDLWDVFTEIAQNVGEAEAIAYYQANRAAMDEGAVLFWPAMKTLVALMFKRATSEDSFMSEDQNDPVAEGSPFKTIVFWVSKVANWQLFGVVDPSLGKHGKGRDPSAILVGGFDRTTGILDVVEASIRKRLPDVICADVIAMQREWKCALWGVEAVQFQEFLRTEIMVRAVKEGVALPAKPITPIADKALRIERLQPPIAAGLIRLHASQTTLREQLQQWPHAAHDDGPDALEMLWSVAVQHGAGGLTAGLIGSPHGNRPAGPTDGYRLR</sequence>
<dbReference type="Gene3D" id="3.30.420.240">
    <property type="match status" value="1"/>
</dbReference>
<evidence type="ECO:0000313" key="3">
    <source>
        <dbReference type="Proteomes" id="UP001596104"/>
    </source>
</evidence>
<comment type="caution">
    <text evidence="2">The sequence shown here is derived from an EMBL/GenBank/DDBJ whole genome shotgun (WGS) entry which is preliminary data.</text>
</comment>
<keyword evidence="3" id="KW-1185">Reference proteome</keyword>
<feature type="region of interest" description="Disordered" evidence="1">
    <location>
        <begin position="530"/>
        <end position="551"/>
    </location>
</feature>
<dbReference type="RefSeq" id="WP_377007935.1">
    <property type="nucleotide sequence ID" value="NZ_JBHSLV010000019.1"/>
</dbReference>